<dbReference type="InterPro" id="IPR007892">
    <property type="entry name" value="CHASE4"/>
</dbReference>
<keyword evidence="2" id="KW-0732">Signal</keyword>
<feature type="chain" id="PRO_5037221080" evidence="2">
    <location>
        <begin position="21"/>
        <end position="478"/>
    </location>
</feature>
<dbReference type="Gene3D" id="3.30.70.270">
    <property type="match status" value="1"/>
</dbReference>
<name>A0A939EC90_9HYPH</name>
<dbReference type="SUPFAM" id="SSF55073">
    <property type="entry name" value="Nucleotide cyclase"/>
    <property type="match status" value="1"/>
</dbReference>
<feature type="signal peptide" evidence="2">
    <location>
        <begin position="1"/>
        <end position="20"/>
    </location>
</feature>
<dbReference type="EMBL" id="JAEKJZ010000001">
    <property type="protein sequence ID" value="MBN9669937.1"/>
    <property type="molecule type" value="Genomic_DNA"/>
</dbReference>
<dbReference type="Pfam" id="PF05228">
    <property type="entry name" value="CHASE4"/>
    <property type="match status" value="1"/>
</dbReference>
<keyword evidence="1" id="KW-0812">Transmembrane</keyword>
<dbReference type="PROSITE" id="PS50887">
    <property type="entry name" value="GGDEF"/>
    <property type="match status" value="1"/>
</dbReference>
<keyword evidence="1" id="KW-1133">Transmembrane helix</keyword>
<comment type="caution">
    <text evidence="4">The sequence shown here is derived from an EMBL/GenBank/DDBJ whole genome shotgun (WGS) entry which is preliminary data.</text>
</comment>
<evidence type="ECO:0000259" key="3">
    <source>
        <dbReference type="PROSITE" id="PS50887"/>
    </source>
</evidence>
<dbReference type="InterPro" id="IPR043128">
    <property type="entry name" value="Rev_trsase/Diguanyl_cyclase"/>
</dbReference>
<dbReference type="Pfam" id="PF00990">
    <property type="entry name" value="GGDEF"/>
    <property type="match status" value="1"/>
</dbReference>
<evidence type="ECO:0000256" key="1">
    <source>
        <dbReference type="SAM" id="Phobius"/>
    </source>
</evidence>
<dbReference type="InterPro" id="IPR052155">
    <property type="entry name" value="Biofilm_reg_signaling"/>
</dbReference>
<dbReference type="AlphaFoldDB" id="A0A939EC90"/>
<dbReference type="InterPro" id="IPR029787">
    <property type="entry name" value="Nucleotide_cyclase"/>
</dbReference>
<organism evidence="4 5">
    <name type="scientific">Roseibium aggregatum</name>
    <dbReference type="NCBI Taxonomy" id="187304"/>
    <lineage>
        <taxon>Bacteria</taxon>
        <taxon>Pseudomonadati</taxon>
        <taxon>Pseudomonadota</taxon>
        <taxon>Alphaproteobacteria</taxon>
        <taxon>Hyphomicrobiales</taxon>
        <taxon>Stappiaceae</taxon>
        <taxon>Roseibium</taxon>
    </lineage>
</organism>
<dbReference type="InterPro" id="IPR000160">
    <property type="entry name" value="GGDEF_dom"/>
</dbReference>
<feature type="domain" description="GGDEF" evidence="3">
    <location>
        <begin position="323"/>
        <end position="457"/>
    </location>
</feature>
<dbReference type="Proteomes" id="UP000664096">
    <property type="component" value="Unassembled WGS sequence"/>
</dbReference>
<dbReference type="PANTHER" id="PTHR44757:SF2">
    <property type="entry name" value="BIOFILM ARCHITECTURE MAINTENANCE PROTEIN MBAA"/>
    <property type="match status" value="1"/>
</dbReference>
<gene>
    <name evidence="4" type="ORF">JF539_06280</name>
</gene>
<reference evidence="4" key="1">
    <citation type="submission" date="2020-12" db="EMBL/GenBank/DDBJ databases">
        <title>Oil enriched cultivation method for isolating marine PHA-producing bacteria.</title>
        <authorList>
            <person name="Zheng W."/>
            <person name="Yu S."/>
            <person name="Huang Y."/>
        </authorList>
    </citation>
    <scope>NUCLEOTIDE SEQUENCE</scope>
    <source>
        <strain evidence="4">SY-2-12</strain>
    </source>
</reference>
<dbReference type="CDD" id="cd01949">
    <property type="entry name" value="GGDEF"/>
    <property type="match status" value="1"/>
</dbReference>
<dbReference type="PANTHER" id="PTHR44757">
    <property type="entry name" value="DIGUANYLATE CYCLASE DGCP"/>
    <property type="match status" value="1"/>
</dbReference>
<evidence type="ECO:0000256" key="2">
    <source>
        <dbReference type="SAM" id="SignalP"/>
    </source>
</evidence>
<evidence type="ECO:0000313" key="5">
    <source>
        <dbReference type="Proteomes" id="UP000664096"/>
    </source>
</evidence>
<keyword evidence="1" id="KW-0472">Membrane</keyword>
<feature type="transmembrane region" description="Helical" evidence="1">
    <location>
        <begin position="251"/>
        <end position="275"/>
    </location>
</feature>
<accession>A0A939EC90</accession>
<evidence type="ECO:0000313" key="4">
    <source>
        <dbReference type="EMBL" id="MBN9669937.1"/>
    </source>
</evidence>
<proteinExistence type="predicted"/>
<dbReference type="SMART" id="SM00267">
    <property type="entry name" value="GGDEF"/>
    <property type="match status" value="1"/>
</dbReference>
<dbReference type="NCBIfam" id="TIGR00254">
    <property type="entry name" value="GGDEF"/>
    <property type="match status" value="1"/>
</dbReference>
<protein>
    <submittedName>
        <fullName evidence="4">Diguanylate cyclase</fullName>
    </submittedName>
</protein>
<sequence length="478" mass="51776">MLIALTSASLAFVGFVSSQASVRQAIAHEEHLFKNTLDHRLRSIVQELVKVATSDQSVARLVRDFDPGYVRQSFNTLWDDYAHSKVMLISGEGQVLAESFGDYTHIVRHELDKASELLAIIEILGELFVRNRVRVPGGYGHRSIKGVDPAQYAYMGFIRIDGKPALVGAMPIMPDDFKETLPDDQPTFILSATYIDDALLRQLSDRVNFPSLRFAEGPTSPEYGPLLSITDTLGSPVGTFRWDWKTAGASIWPTVIPVIAVISAALGAVAFGIAWRIGKLTASLQASEEQNRRLALHDTLSGLANRLQFNRAIESAVHSLPDHPLAVIHCDLDQFKEVNDTFGHSAGDIVIKTMADRLDAIVGGNGLVCRVGGDEFVVIYHGSTARAHLRLLSEALLECARTPVPVGNDRSAQIGLSIGIAVAPLDGATAGALVAASDLALYHSKKSGRSRFTFYSEIGNDGIAPSPVPEFKATARRA</sequence>